<organism evidence="1 2">
    <name type="scientific">Asparagus officinalis</name>
    <name type="common">Garden asparagus</name>
    <dbReference type="NCBI Taxonomy" id="4686"/>
    <lineage>
        <taxon>Eukaryota</taxon>
        <taxon>Viridiplantae</taxon>
        <taxon>Streptophyta</taxon>
        <taxon>Embryophyta</taxon>
        <taxon>Tracheophyta</taxon>
        <taxon>Spermatophyta</taxon>
        <taxon>Magnoliopsida</taxon>
        <taxon>Liliopsida</taxon>
        <taxon>Asparagales</taxon>
        <taxon>Asparagaceae</taxon>
        <taxon>Asparagoideae</taxon>
        <taxon>Asparagus</taxon>
    </lineage>
</organism>
<gene>
    <name evidence="1" type="ORF">A4U43_C05F7950</name>
</gene>
<dbReference type="Proteomes" id="UP000243459">
    <property type="component" value="Chromosome 5"/>
</dbReference>
<proteinExistence type="predicted"/>
<feature type="non-terminal residue" evidence="1">
    <location>
        <position position="1"/>
    </location>
</feature>
<protein>
    <submittedName>
        <fullName evidence="1">Uncharacterized protein</fullName>
    </submittedName>
</protein>
<accession>A0A5P1EQ63</accession>
<name>A0A5P1EQ63_ASPOF</name>
<evidence type="ECO:0000313" key="2">
    <source>
        <dbReference type="Proteomes" id="UP000243459"/>
    </source>
</evidence>
<keyword evidence="2" id="KW-1185">Reference proteome</keyword>
<feature type="non-terminal residue" evidence="1">
    <location>
        <position position="63"/>
    </location>
</feature>
<dbReference type="EMBL" id="CM007385">
    <property type="protein sequence ID" value="ONK68148.1"/>
    <property type="molecule type" value="Genomic_DNA"/>
</dbReference>
<dbReference type="AlphaFoldDB" id="A0A5P1EQ63"/>
<evidence type="ECO:0000313" key="1">
    <source>
        <dbReference type="EMBL" id="ONK68148.1"/>
    </source>
</evidence>
<reference evidence="2" key="1">
    <citation type="journal article" date="2017" name="Nat. Commun.">
        <title>The asparagus genome sheds light on the origin and evolution of a young Y chromosome.</title>
        <authorList>
            <person name="Harkess A."/>
            <person name="Zhou J."/>
            <person name="Xu C."/>
            <person name="Bowers J.E."/>
            <person name="Van der Hulst R."/>
            <person name="Ayyampalayam S."/>
            <person name="Mercati F."/>
            <person name="Riccardi P."/>
            <person name="McKain M.R."/>
            <person name="Kakrana A."/>
            <person name="Tang H."/>
            <person name="Ray J."/>
            <person name="Groenendijk J."/>
            <person name="Arikit S."/>
            <person name="Mathioni S.M."/>
            <person name="Nakano M."/>
            <person name="Shan H."/>
            <person name="Telgmann-Rauber A."/>
            <person name="Kanno A."/>
            <person name="Yue Z."/>
            <person name="Chen H."/>
            <person name="Li W."/>
            <person name="Chen Y."/>
            <person name="Xu X."/>
            <person name="Zhang Y."/>
            <person name="Luo S."/>
            <person name="Chen H."/>
            <person name="Gao J."/>
            <person name="Mao Z."/>
            <person name="Pires J.C."/>
            <person name="Luo M."/>
            <person name="Kudrna D."/>
            <person name="Wing R.A."/>
            <person name="Meyers B.C."/>
            <person name="Yi K."/>
            <person name="Kong H."/>
            <person name="Lavrijsen P."/>
            <person name="Sunseri F."/>
            <person name="Falavigna A."/>
            <person name="Ye Y."/>
            <person name="Leebens-Mack J.H."/>
            <person name="Chen G."/>
        </authorList>
    </citation>
    <scope>NUCLEOTIDE SEQUENCE [LARGE SCALE GENOMIC DNA]</scope>
    <source>
        <strain evidence="2">cv. DH0086</strain>
    </source>
</reference>
<sequence length="63" mass="7211">QVIPIVFGSKYSISEGPEGCVVMIYQEHEEHELTNQLKAACAEESVITAKIFPFKHFKWRGCR</sequence>
<dbReference type="Gramene" id="ONK68148">
    <property type="protein sequence ID" value="ONK68148"/>
    <property type="gene ID" value="A4U43_C05F7950"/>
</dbReference>